<dbReference type="InterPro" id="IPR012341">
    <property type="entry name" value="6hp_glycosidase-like_sf"/>
</dbReference>
<dbReference type="Proteomes" id="UP000646844">
    <property type="component" value="Unassembled WGS sequence"/>
</dbReference>
<dbReference type="GO" id="GO:0008422">
    <property type="term" value="F:beta-glucosidase activity"/>
    <property type="evidence" value="ECO:0007669"/>
    <property type="project" value="TreeGrafter"/>
</dbReference>
<dbReference type="EMBL" id="DUJO01000059">
    <property type="protein sequence ID" value="HII75324.1"/>
    <property type="molecule type" value="Genomic_DNA"/>
</dbReference>
<evidence type="ECO:0000313" key="2">
    <source>
        <dbReference type="EMBL" id="HII75324.1"/>
    </source>
</evidence>
<dbReference type="GO" id="GO:0005975">
    <property type="term" value="P:carbohydrate metabolic process"/>
    <property type="evidence" value="ECO:0007669"/>
    <property type="project" value="InterPro"/>
</dbReference>
<dbReference type="RefSeq" id="WP_010980615.1">
    <property type="nucleotide sequence ID" value="NZ_BAABQO010000015.1"/>
</dbReference>
<dbReference type="InterPro" id="IPR006775">
    <property type="entry name" value="GH116_catalytic"/>
</dbReference>
<dbReference type="PANTHER" id="PTHR12654:SF0">
    <property type="entry name" value="NON-LYSOSOMAL GLUCOSYLCERAMIDASE"/>
    <property type="match status" value="1"/>
</dbReference>
<proteinExistence type="predicted"/>
<evidence type="ECO:0000259" key="1">
    <source>
        <dbReference type="Pfam" id="PF04685"/>
    </source>
</evidence>
<name>A0A832TGI4_9CREN</name>
<reference evidence="2" key="1">
    <citation type="journal article" date="2020" name="bioRxiv">
        <title>A rank-normalized archaeal taxonomy based on genome phylogeny resolves widespread incomplete and uneven classifications.</title>
        <authorList>
            <person name="Rinke C."/>
            <person name="Chuvochina M."/>
            <person name="Mussig A.J."/>
            <person name="Chaumeil P.-A."/>
            <person name="Waite D.W."/>
            <person name="Whitman W.B."/>
            <person name="Parks D.H."/>
            <person name="Hugenholtz P."/>
        </authorList>
    </citation>
    <scope>NUCLEOTIDE SEQUENCE</scope>
    <source>
        <strain evidence="2">UBA8838</strain>
    </source>
</reference>
<feature type="domain" description="Glycosyl-hydrolase family 116 catalytic region" evidence="1">
    <location>
        <begin position="303"/>
        <end position="635"/>
    </location>
</feature>
<dbReference type="InterPro" id="IPR008928">
    <property type="entry name" value="6-hairpin_glycosidase_sf"/>
</dbReference>
<gene>
    <name evidence="2" type="ORF">HA332_13390</name>
</gene>
<dbReference type="OMA" id="LMIYRDY"/>
<sequence>MLKNKSFIMDNGIPLGGLGTGKIEFFPDLTIGNITIMNNWSKPLRNIRGFHIVKDGIFLQTNPGRNVPSPPEYKKVKEIKVIEKFPLIKYEIPEVNVKITIYSIINKDLKESSLPAVIIKVRGNGVFAISFPNIVGSRRAGRVNYALKKKLNGVLFTNERSLQWDPAYGNMFLGCIGCKVYAGYSFYIPSERGMTEDISPLLSLGEKDYYKIESYAREEIAGIVWKEIDGEDTFVLSWYFNGKPHHYPYGHYCENWFSNSYEVAEYIFTNEPKMGLEDEDSWINEAYRDGLYILTHSWFTKDGRFAIYEDPEISLLMNTIGAMTWDSASFPLLELYPDLVKKMDEYFGLFIRNGEVPHDLGEESIEAPIYGASYGYPWTDLGSTWVLMIYRDYKFTNDLAFLKRNYRKMKEVIDWLISLDKDKDCIPDSKGGFDNSYDGTYMYGASSYVGSMFLCALRAFISASKILGMEYSIYEDCLRRGIMTFNSLWNGKYFIAWKSDNRKKESCMSSQILGQFWCDILGLEPIIDEDKIVQALRSIYELNGKASKFCLVNSVNPDGSIDTETDQMRSCWSRVAFAVSAHMIIRGLKNEGIEIANREWETIKSLGKWNQSSRIDGMTGNKVGLPYYIGSASTWFIKFALTNFTK</sequence>
<dbReference type="Gene3D" id="1.50.10.10">
    <property type="match status" value="1"/>
</dbReference>
<dbReference type="Pfam" id="PF04685">
    <property type="entry name" value="DUF608"/>
    <property type="match status" value="1"/>
</dbReference>
<dbReference type="PANTHER" id="PTHR12654">
    <property type="entry name" value="BILE ACID BETA-GLUCOSIDASE-RELATED"/>
    <property type="match status" value="1"/>
</dbReference>
<dbReference type="SUPFAM" id="SSF48208">
    <property type="entry name" value="Six-hairpin glycosidases"/>
    <property type="match status" value="1"/>
</dbReference>
<organism evidence="2 3">
    <name type="scientific">Sulfurisphaera tokodaii</name>
    <dbReference type="NCBI Taxonomy" id="111955"/>
    <lineage>
        <taxon>Archaea</taxon>
        <taxon>Thermoproteota</taxon>
        <taxon>Thermoprotei</taxon>
        <taxon>Sulfolobales</taxon>
        <taxon>Sulfolobaceae</taxon>
        <taxon>Sulfurisphaera</taxon>
    </lineage>
</organism>
<protein>
    <recommendedName>
        <fullName evidence="1">Glycosyl-hydrolase family 116 catalytic region domain-containing protein</fullName>
    </recommendedName>
</protein>
<evidence type="ECO:0000313" key="3">
    <source>
        <dbReference type="Proteomes" id="UP000646844"/>
    </source>
</evidence>
<comment type="caution">
    <text evidence="2">The sequence shown here is derived from an EMBL/GenBank/DDBJ whole genome shotgun (WGS) entry which is preliminary data.</text>
</comment>
<accession>A0A832TGI4</accession>
<dbReference type="GeneID" id="1460613"/>
<dbReference type="InterPro" id="IPR052566">
    <property type="entry name" value="Non-lysos_glucosylceramidase"/>
</dbReference>
<dbReference type="AlphaFoldDB" id="A0A832TGI4"/>